<evidence type="ECO:0000256" key="2">
    <source>
        <dbReference type="ARBA" id="ARBA00023015"/>
    </source>
</evidence>
<dbReference type="STRING" id="640938.TR210_2401"/>
<evidence type="ECO:0000256" key="3">
    <source>
        <dbReference type="ARBA" id="ARBA00023125"/>
    </source>
</evidence>
<comment type="similarity">
    <text evidence="1">Belongs to the BlaI transcriptional regulatory family.</text>
</comment>
<sequence length="151" mass="17173">MKSGTLTPHITDAEWEVMRVVWANHHVTSKEVISILEEKMSWKATTIKTLLGRLVEKGALSTEQEGKKFIYTARVAEEDTVRNYTGDIFSRICKKEVGHVIGEIIKDKVLSFNDIRYLEEILEKKKVSAVEAVSCQCLPRQCQCSVNHHGK</sequence>
<evidence type="ECO:0000313" key="8">
    <source>
        <dbReference type="Proteomes" id="UP000199280"/>
    </source>
</evidence>
<accession>A0A143Z6X1</accession>
<evidence type="ECO:0000256" key="1">
    <source>
        <dbReference type="ARBA" id="ARBA00011046"/>
    </source>
</evidence>
<dbReference type="AlphaFoldDB" id="A0A143Z6X1"/>
<gene>
    <name evidence="6" type="ORF">SAMN05216375_13732</name>
    <name evidence="5" type="ORF">TR210_2401</name>
</gene>
<dbReference type="GO" id="GO:0003677">
    <property type="term" value="F:DNA binding"/>
    <property type="evidence" value="ECO:0007669"/>
    <property type="project" value="UniProtKB-KW"/>
</dbReference>
<dbReference type="InterPro" id="IPR036388">
    <property type="entry name" value="WH-like_DNA-bd_sf"/>
</dbReference>
<dbReference type="SUPFAM" id="SSF46785">
    <property type="entry name" value="Winged helix' DNA-binding domain"/>
    <property type="match status" value="1"/>
</dbReference>
<proteinExistence type="inferred from homology"/>
<evidence type="ECO:0000313" key="7">
    <source>
        <dbReference type="Proteomes" id="UP000076878"/>
    </source>
</evidence>
<dbReference type="PIRSF" id="PIRSF019455">
    <property type="entry name" value="CopR_AtkY"/>
    <property type="match status" value="1"/>
</dbReference>
<protein>
    <submittedName>
        <fullName evidence="6">Copper transport repressor, CopY/TcrY family</fullName>
    </submittedName>
    <submittedName>
        <fullName evidence="5">Penicillinase repressor</fullName>
    </submittedName>
</protein>
<evidence type="ECO:0000256" key="4">
    <source>
        <dbReference type="ARBA" id="ARBA00023163"/>
    </source>
</evidence>
<reference evidence="6 8" key="2">
    <citation type="submission" date="2016-10" db="EMBL/GenBank/DDBJ databases">
        <authorList>
            <person name="Varghese N."/>
            <person name="Submissions S."/>
        </authorList>
    </citation>
    <scope>NUCLEOTIDE SEQUENCE [LARGE SCALE GENOMIC DNA]</scope>
    <source>
        <strain evidence="6 8">DSM 22150</strain>
    </source>
</reference>
<dbReference type="InterPro" id="IPR014071">
    <property type="entry name" value="Cu_transp_CopY/TcrY"/>
</dbReference>
<keyword evidence="2" id="KW-0805">Transcription regulation</keyword>
<dbReference type="Pfam" id="PF03965">
    <property type="entry name" value="Penicillinase_R"/>
    <property type="match status" value="1"/>
</dbReference>
<dbReference type="Proteomes" id="UP000076878">
    <property type="component" value="Unassembled WGS sequence"/>
</dbReference>
<dbReference type="Gene3D" id="1.10.10.10">
    <property type="entry name" value="Winged helix-like DNA-binding domain superfamily/Winged helix DNA-binding domain"/>
    <property type="match status" value="1"/>
</dbReference>
<keyword evidence="3" id="KW-0238">DNA-binding</keyword>
<name>A0A143Z6X1_9LACT</name>
<evidence type="ECO:0000313" key="6">
    <source>
        <dbReference type="EMBL" id="SEJ91128.1"/>
    </source>
</evidence>
<dbReference type="NCBIfam" id="TIGR02698">
    <property type="entry name" value="CopY_TcrY"/>
    <property type="match status" value="1"/>
</dbReference>
<dbReference type="EMBL" id="FNYT01000037">
    <property type="protein sequence ID" value="SEJ91128.1"/>
    <property type="molecule type" value="Genomic_DNA"/>
</dbReference>
<keyword evidence="4" id="KW-0804">Transcription</keyword>
<reference evidence="5 7" key="1">
    <citation type="submission" date="2016-02" db="EMBL/GenBank/DDBJ databases">
        <authorList>
            <person name="Wen L."/>
            <person name="He K."/>
            <person name="Yang H."/>
        </authorList>
    </citation>
    <scope>NUCLEOTIDE SEQUENCE [LARGE SCALE GENOMIC DNA]</scope>
    <source>
        <strain evidence="5">Trichococcus_R210</strain>
    </source>
</reference>
<dbReference type="GO" id="GO:0045892">
    <property type="term" value="P:negative regulation of DNA-templated transcription"/>
    <property type="evidence" value="ECO:0007669"/>
    <property type="project" value="InterPro"/>
</dbReference>
<dbReference type="RefSeq" id="WP_068624098.1">
    <property type="nucleotide sequence ID" value="NZ_FJNB01000021.1"/>
</dbReference>
<keyword evidence="8" id="KW-1185">Reference proteome</keyword>
<evidence type="ECO:0000313" key="5">
    <source>
        <dbReference type="EMBL" id="CZR07132.1"/>
    </source>
</evidence>
<organism evidence="5 7">
    <name type="scientific">Trichococcus ilyis</name>
    <dbReference type="NCBI Taxonomy" id="640938"/>
    <lineage>
        <taxon>Bacteria</taxon>
        <taxon>Bacillati</taxon>
        <taxon>Bacillota</taxon>
        <taxon>Bacilli</taxon>
        <taxon>Lactobacillales</taxon>
        <taxon>Carnobacteriaceae</taxon>
        <taxon>Trichococcus</taxon>
    </lineage>
</organism>
<dbReference type="EMBL" id="FJNB01000021">
    <property type="protein sequence ID" value="CZR07132.1"/>
    <property type="molecule type" value="Genomic_DNA"/>
</dbReference>
<dbReference type="OrthoDB" id="1849040at2"/>
<dbReference type="InterPro" id="IPR036390">
    <property type="entry name" value="WH_DNA-bd_sf"/>
</dbReference>
<dbReference type="InterPro" id="IPR005650">
    <property type="entry name" value="BlaI_family"/>
</dbReference>
<dbReference type="Proteomes" id="UP000199280">
    <property type="component" value="Unassembled WGS sequence"/>
</dbReference>